<feature type="transmembrane region" description="Helical" evidence="8">
    <location>
        <begin position="160"/>
        <end position="180"/>
    </location>
</feature>
<feature type="transmembrane region" description="Helical" evidence="8">
    <location>
        <begin position="537"/>
        <end position="563"/>
    </location>
</feature>
<evidence type="ECO:0000256" key="7">
    <source>
        <dbReference type="SAM" id="MobiDB-lite"/>
    </source>
</evidence>
<keyword evidence="5 8" id="KW-1133">Transmembrane helix</keyword>
<evidence type="ECO:0000256" key="1">
    <source>
        <dbReference type="ARBA" id="ARBA00004141"/>
    </source>
</evidence>
<organism evidence="9 10">
    <name type="scientific">Saccharomycodes ludwigii</name>
    <dbReference type="NCBI Taxonomy" id="36035"/>
    <lineage>
        <taxon>Eukaryota</taxon>
        <taxon>Fungi</taxon>
        <taxon>Dikarya</taxon>
        <taxon>Ascomycota</taxon>
        <taxon>Saccharomycotina</taxon>
        <taxon>Saccharomycetes</taxon>
        <taxon>Saccharomycodales</taxon>
        <taxon>Saccharomycodaceae</taxon>
        <taxon>Saccharomycodes</taxon>
    </lineage>
</organism>
<evidence type="ECO:0000256" key="6">
    <source>
        <dbReference type="ARBA" id="ARBA00023136"/>
    </source>
</evidence>
<evidence type="ECO:0000256" key="5">
    <source>
        <dbReference type="ARBA" id="ARBA00022989"/>
    </source>
</evidence>
<feature type="region of interest" description="Disordered" evidence="7">
    <location>
        <begin position="634"/>
        <end position="663"/>
    </location>
</feature>
<feature type="compositionally biased region" description="Polar residues" evidence="7">
    <location>
        <begin position="653"/>
        <end position="663"/>
    </location>
</feature>
<sequence length="663" mass="71538">MDKIISEQFSLDEENSNGDNTAKKSGFFNTSNFKNDFHKIFKKWTTRDGLFGDYDYAFLFTPSFPFHDWFYRRVLKREPRVYDQPFFGLDSDMPIALGFLLGLQHSLAMLAGVITPPLIISSLANFDDEIREYLVSASLIASGILSLVQMTRFHVYKTPYYIGDGLSTVVGTSFATITIVSKAFPMMYATGFCPVDAQTGESLPCPDGYGAMLGTACCCALLEILISFTPPAILQKVSPKIVTGPIILCIAISLIESGFEDWVGGSACVDAAYCPSEGAPMAAHWGAARLIGLGFLVFFAIIMCEKYGSPIMKSCAVIVGLIVGCIVAAACGYFDRSTVTEAPKATFIWVHTFKLTVYGPAVLPFLVVYIVIAQECIGDITATSDVSRQPVEGPLYESRIQGGVLADGLAGVFSGLLTMPPMSTFAQNNGVIALTKTANRNCVGRFCCFFLIIMGIFSQFGAALVAIPKPVLGGMTSFLFTSVAVSGLKIISSIPFTRRDRFILTAALLPGIGACLVPDWFSYFFTYSGKNHALEGFLNAIVLIMESGFAVCGFVSIILNLFIPQELDEELMDDIEIQQSNISVLEGRESNPAELRQVLSGKSLEAYGSHVDENGGYVLTTNDDIINNGAMVGGSSEDGKKETILDNKDGSVHISTSVGTGSS</sequence>
<feature type="transmembrane region" description="Helical" evidence="8">
    <location>
        <begin position="209"/>
        <end position="229"/>
    </location>
</feature>
<dbReference type="InterPro" id="IPR006043">
    <property type="entry name" value="NCS2"/>
</dbReference>
<dbReference type="PANTHER" id="PTHR42810">
    <property type="entry name" value="PURINE PERMEASE C1399.01C-RELATED"/>
    <property type="match status" value="1"/>
</dbReference>
<dbReference type="GO" id="GO:0000324">
    <property type="term" value="C:fungal-type vacuole"/>
    <property type="evidence" value="ECO:0007669"/>
    <property type="project" value="TreeGrafter"/>
</dbReference>
<evidence type="ECO:0000256" key="3">
    <source>
        <dbReference type="ARBA" id="ARBA00022448"/>
    </source>
</evidence>
<dbReference type="Proteomes" id="UP000262825">
    <property type="component" value="Unassembled WGS sequence"/>
</dbReference>
<feature type="transmembrane region" description="Helical" evidence="8">
    <location>
        <begin position="473"/>
        <end position="491"/>
    </location>
</feature>
<accession>A0A376BBN5</accession>
<feature type="transmembrane region" description="Helical" evidence="8">
    <location>
        <begin position="355"/>
        <end position="372"/>
    </location>
</feature>
<keyword evidence="10" id="KW-1185">Reference proteome</keyword>
<dbReference type="NCBIfam" id="TIGR00801">
    <property type="entry name" value="ncs2"/>
    <property type="match status" value="1"/>
</dbReference>
<evidence type="ECO:0000313" key="9">
    <source>
        <dbReference type="EMBL" id="SSD62105.1"/>
    </source>
</evidence>
<feature type="transmembrane region" description="Helical" evidence="8">
    <location>
        <begin position="503"/>
        <end position="525"/>
    </location>
</feature>
<feature type="transmembrane region" description="Helical" evidence="8">
    <location>
        <begin position="130"/>
        <end position="148"/>
    </location>
</feature>
<proteinExistence type="inferred from homology"/>
<dbReference type="Pfam" id="PF00860">
    <property type="entry name" value="Xan_ur_permease"/>
    <property type="match status" value="1"/>
</dbReference>
<dbReference type="InterPro" id="IPR006042">
    <property type="entry name" value="Xan_ur_permease"/>
</dbReference>
<comment type="similarity">
    <text evidence="2">Belongs to the nucleobase:cation symporter-2 (NCS2) (TC 2.A.40) family.</text>
</comment>
<feature type="transmembrane region" description="Helical" evidence="8">
    <location>
        <begin position="95"/>
        <end position="118"/>
    </location>
</feature>
<feature type="transmembrane region" description="Helical" evidence="8">
    <location>
        <begin position="315"/>
        <end position="335"/>
    </location>
</feature>
<keyword evidence="4 8" id="KW-0812">Transmembrane</keyword>
<keyword evidence="3" id="KW-0813">Transport</keyword>
<evidence type="ECO:0000256" key="4">
    <source>
        <dbReference type="ARBA" id="ARBA00022692"/>
    </source>
</evidence>
<dbReference type="GO" id="GO:0005886">
    <property type="term" value="C:plasma membrane"/>
    <property type="evidence" value="ECO:0007669"/>
    <property type="project" value="TreeGrafter"/>
</dbReference>
<evidence type="ECO:0000256" key="8">
    <source>
        <dbReference type="SAM" id="Phobius"/>
    </source>
</evidence>
<feature type="compositionally biased region" description="Basic and acidic residues" evidence="7">
    <location>
        <begin position="637"/>
        <end position="651"/>
    </location>
</feature>
<evidence type="ECO:0000256" key="2">
    <source>
        <dbReference type="ARBA" id="ARBA00008821"/>
    </source>
</evidence>
<name>A0A376BBN5_9ASCO</name>
<dbReference type="EMBL" id="UFAJ01001142">
    <property type="protein sequence ID" value="SSD62105.1"/>
    <property type="molecule type" value="Genomic_DNA"/>
</dbReference>
<gene>
    <name evidence="9" type="ORF">SCODWIG_03867</name>
</gene>
<feature type="transmembrane region" description="Helical" evidence="8">
    <location>
        <begin position="241"/>
        <end position="259"/>
    </location>
</feature>
<reference evidence="10" key="1">
    <citation type="submission" date="2018-06" db="EMBL/GenBank/DDBJ databases">
        <authorList>
            <person name="Guldener U."/>
        </authorList>
    </citation>
    <scope>NUCLEOTIDE SEQUENCE [LARGE SCALE GENOMIC DNA]</scope>
    <source>
        <strain evidence="10">UTAD17</strain>
    </source>
</reference>
<evidence type="ECO:0000313" key="10">
    <source>
        <dbReference type="Proteomes" id="UP000262825"/>
    </source>
</evidence>
<keyword evidence="6 8" id="KW-0472">Membrane</keyword>
<protein>
    <submittedName>
        <fullName evidence="9">Related to purine permease</fullName>
    </submittedName>
</protein>
<feature type="transmembrane region" description="Helical" evidence="8">
    <location>
        <begin position="446"/>
        <end position="467"/>
    </location>
</feature>
<dbReference type="AlphaFoldDB" id="A0A376BBN5"/>
<comment type="subcellular location">
    <subcellularLocation>
        <location evidence="1">Membrane</location>
        <topology evidence="1">Multi-pass membrane protein</topology>
    </subcellularLocation>
</comment>
<dbReference type="PANTHER" id="PTHR42810:SF2">
    <property type="entry name" value="PURINE PERMEASE C1399.01C-RELATED"/>
    <property type="match status" value="1"/>
</dbReference>
<feature type="transmembrane region" description="Helical" evidence="8">
    <location>
        <begin position="282"/>
        <end position="303"/>
    </location>
</feature>
<dbReference type="GO" id="GO:0042907">
    <property type="term" value="F:xanthine transmembrane transporter activity"/>
    <property type="evidence" value="ECO:0007669"/>
    <property type="project" value="TreeGrafter"/>
</dbReference>
<dbReference type="VEuPathDB" id="FungiDB:SCODWIG_03867"/>